<proteinExistence type="predicted"/>
<accession>A0A0C1K060</accession>
<dbReference type="PANTHER" id="PTHR33529:SF6">
    <property type="entry name" value="YJGP_YJGQ FAMILY PERMEASE"/>
    <property type="match status" value="1"/>
</dbReference>
<evidence type="ECO:0000313" key="8">
    <source>
        <dbReference type="Proteomes" id="UP000031465"/>
    </source>
</evidence>
<keyword evidence="5 6" id="KW-0472">Membrane</keyword>
<organism evidence="7 8">
    <name type="scientific">Candidatus Protochlamydia amoebophila</name>
    <dbReference type="NCBI Taxonomy" id="362787"/>
    <lineage>
        <taxon>Bacteria</taxon>
        <taxon>Pseudomonadati</taxon>
        <taxon>Chlamydiota</taxon>
        <taxon>Chlamydiia</taxon>
        <taxon>Parachlamydiales</taxon>
        <taxon>Parachlamydiaceae</taxon>
        <taxon>Candidatus Protochlamydia</taxon>
    </lineage>
</organism>
<evidence type="ECO:0000256" key="6">
    <source>
        <dbReference type="SAM" id="Phobius"/>
    </source>
</evidence>
<dbReference type="GO" id="GO:0043190">
    <property type="term" value="C:ATP-binding cassette (ABC) transporter complex"/>
    <property type="evidence" value="ECO:0007669"/>
    <property type="project" value="TreeGrafter"/>
</dbReference>
<dbReference type="GO" id="GO:0015920">
    <property type="term" value="P:lipopolysaccharide transport"/>
    <property type="evidence" value="ECO:0007669"/>
    <property type="project" value="TreeGrafter"/>
</dbReference>
<dbReference type="PATRIC" id="fig|362787.3.peg.711"/>
<evidence type="ECO:0000313" key="7">
    <source>
        <dbReference type="EMBL" id="KIC72907.1"/>
    </source>
</evidence>
<evidence type="ECO:0000256" key="3">
    <source>
        <dbReference type="ARBA" id="ARBA00022692"/>
    </source>
</evidence>
<feature type="transmembrane region" description="Helical" evidence="6">
    <location>
        <begin position="64"/>
        <end position="82"/>
    </location>
</feature>
<dbReference type="AlphaFoldDB" id="A0A0C1K060"/>
<feature type="transmembrane region" description="Helical" evidence="6">
    <location>
        <begin position="40"/>
        <end position="58"/>
    </location>
</feature>
<feature type="transmembrane region" description="Helical" evidence="6">
    <location>
        <begin position="332"/>
        <end position="350"/>
    </location>
</feature>
<evidence type="ECO:0000256" key="2">
    <source>
        <dbReference type="ARBA" id="ARBA00022475"/>
    </source>
</evidence>
<evidence type="ECO:0000256" key="1">
    <source>
        <dbReference type="ARBA" id="ARBA00004651"/>
    </source>
</evidence>
<dbReference type="Pfam" id="PF03739">
    <property type="entry name" value="LptF_LptG"/>
    <property type="match status" value="1"/>
</dbReference>
<keyword evidence="3 6" id="KW-0812">Transmembrane</keyword>
<dbReference type="Proteomes" id="UP000031465">
    <property type="component" value="Unassembled WGS sequence"/>
</dbReference>
<gene>
    <name evidence="7" type="ORF">DB44_BY00300</name>
</gene>
<sequence>MEKFVIPILWRYSINHFLKIVFACVFAFISILLTMRLDEIANFAALGAPISYILLFAFYQIPYILPIALPLSCLIASLIFVQRLSNTHELTALRACGFALKDLLAPILLTAAFLTIFNFWIVSEVATQTHLQTNILKSELRSINPLLLLNNKHLMRLKGLYFDSLGPSRVGEMATDAVFAIPSQHHQRINLFIAKQLKASSSIFTAQGATLLTTTSLNQENAFDDLLIENMEKSTTHVEDFSQILQKKVWTVNNDYLKLPLLLIRAQEQKQAFRQAKLENKNPVIVKDLKGQFHKSLSEIAKRSSIAFAVISFTLMGTAFGMNISRQRKHKNLLIVIILTTFYLTTFFLAKGLDQQFYLSFVLYLLPLILIDIISLWTLNRISNGIE</sequence>
<name>A0A0C1K060_9BACT</name>
<feature type="transmembrane region" description="Helical" evidence="6">
    <location>
        <begin position="12"/>
        <end position="33"/>
    </location>
</feature>
<feature type="transmembrane region" description="Helical" evidence="6">
    <location>
        <begin position="103"/>
        <end position="122"/>
    </location>
</feature>
<dbReference type="PANTHER" id="PTHR33529">
    <property type="entry name" value="SLR0882 PROTEIN-RELATED"/>
    <property type="match status" value="1"/>
</dbReference>
<keyword evidence="4 6" id="KW-1133">Transmembrane helix</keyword>
<feature type="transmembrane region" description="Helical" evidence="6">
    <location>
        <begin position="356"/>
        <end position="379"/>
    </location>
</feature>
<feature type="transmembrane region" description="Helical" evidence="6">
    <location>
        <begin position="306"/>
        <end position="325"/>
    </location>
</feature>
<dbReference type="EMBL" id="JSAN01000045">
    <property type="protein sequence ID" value="KIC72907.1"/>
    <property type="molecule type" value="Genomic_DNA"/>
</dbReference>
<dbReference type="InterPro" id="IPR005495">
    <property type="entry name" value="LptG/LptF_permease"/>
</dbReference>
<comment type="caution">
    <text evidence="7">The sequence shown here is derived from an EMBL/GenBank/DDBJ whole genome shotgun (WGS) entry which is preliminary data.</text>
</comment>
<evidence type="ECO:0000256" key="5">
    <source>
        <dbReference type="ARBA" id="ARBA00023136"/>
    </source>
</evidence>
<keyword evidence="2" id="KW-1003">Cell membrane</keyword>
<protein>
    <recommendedName>
        <fullName evidence="9">Permease, YjgP/YjgQ family</fullName>
    </recommendedName>
</protein>
<evidence type="ECO:0008006" key="9">
    <source>
        <dbReference type="Google" id="ProtNLM"/>
    </source>
</evidence>
<comment type="subcellular location">
    <subcellularLocation>
        <location evidence="1">Cell membrane</location>
        <topology evidence="1">Multi-pass membrane protein</topology>
    </subcellularLocation>
</comment>
<reference evidence="7 8" key="1">
    <citation type="journal article" date="2014" name="Mol. Biol. Evol.">
        <title>Massive expansion of Ubiquitination-related gene families within the Chlamydiae.</title>
        <authorList>
            <person name="Domman D."/>
            <person name="Collingro A."/>
            <person name="Lagkouvardos I."/>
            <person name="Gehre L."/>
            <person name="Weinmaier T."/>
            <person name="Rattei T."/>
            <person name="Subtil A."/>
            <person name="Horn M."/>
        </authorList>
    </citation>
    <scope>NUCLEOTIDE SEQUENCE [LARGE SCALE GENOMIC DNA]</scope>
    <source>
        <strain evidence="7 8">EI2</strain>
    </source>
</reference>
<evidence type="ECO:0000256" key="4">
    <source>
        <dbReference type="ARBA" id="ARBA00022989"/>
    </source>
</evidence>